<feature type="region of interest" description="Disordered" evidence="8">
    <location>
        <begin position="154"/>
        <end position="190"/>
    </location>
</feature>
<dbReference type="InterPro" id="IPR001781">
    <property type="entry name" value="Znf_LIM"/>
</dbReference>
<evidence type="ECO:0000256" key="7">
    <source>
        <dbReference type="PROSITE-ProRule" id="PRU00125"/>
    </source>
</evidence>
<dbReference type="PROSITE" id="PS00478">
    <property type="entry name" value="LIM_DOMAIN_1"/>
    <property type="match status" value="2"/>
</dbReference>
<comment type="subcellular location">
    <subcellularLocation>
        <location evidence="1">Nucleus</location>
    </subcellularLocation>
</comment>
<evidence type="ECO:0000313" key="11">
    <source>
        <dbReference type="EMBL" id="CAE2311259.1"/>
    </source>
</evidence>
<evidence type="ECO:0000256" key="1">
    <source>
        <dbReference type="ARBA" id="ARBA00004123"/>
    </source>
</evidence>
<keyword evidence="3" id="KW-0677">Repeat</keyword>
<dbReference type="AlphaFoldDB" id="A0A6U6AZX2"/>
<dbReference type="GO" id="GO:0008307">
    <property type="term" value="F:structural constituent of muscle"/>
    <property type="evidence" value="ECO:0007669"/>
    <property type="project" value="TreeGrafter"/>
</dbReference>
<feature type="domain" description="LIM zinc-binding" evidence="9">
    <location>
        <begin position="195"/>
        <end position="255"/>
    </location>
</feature>
<reference evidence="10" key="1">
    <citation type="submission" date="2021-01" db="EMBL/GenBank/DDBJ databases">
        <authorList>
            <person name="Corre E."/>
            <person name="Pelletier E."/>
            <person name="Niang G."/>
            <person name="Scheremetjew M."/>
            <person name="Finn R."/>
            <person name="Kale V."/>
            <person name="Holt S."/>
            <person name="Cochrane G."/>
            <person name="Meng A."/>
            <person name="Brown T."/>
            <person name="Cohen L."/>
        </authorList>
    </citation>
    <scope>NUCLEOTIDE SEQUENCE</scope>
    <source>
        <strain evidence="10">CCMP 2712</strain>
    </source>
</reference>
<keyword evidence="6" id="KW-0539">Nucleus</keyword>
<evidence type="ECO:0000256" key="6">
    <source>
        <dbReference type="ARBA" id="ARBA00023242"/>
    </source>
</evidence>
<keyword evidence="4 7" id="KW-0862">Zinc</keyword>
<protein>
    <recommendedName>
        <fullName evidence="9">LIM zinc-binding domain-containing protein</fullName>
    </recommendedName>
</protein>
<name>A0A6U6AZX2_GUITH</name>
<gene>
    <name evidence="10" type="ORF">GTHE00462_LOCUS21520</name>
    <name evidence="11" type="ORF">GTHE00462_LOCUS21521</name>
</gene>
<dbReference type="OMA" id="CKTDYDR"/>
<evidence type="ECO:0000313" key="10">
    <source>
        <dbReference type="EMBL" id="CAE2311258.1"/>
    </source>
</evidence>
<proteinExistence type="predicted"/>
<feature type="compositionally biased region" description="Polar residues" evidence="8">
    <location>
        <begin position="177"/>
        <end position="187"/>
    </location>
</feature>
<keyword evidence="5 7" id="KW-0440">LIM domain</keyword>
<organism evidence="10">
    <name type="scientific">Guillardia theta</name>
    <name type="common">Cryptophyte</name>
    <name type="synonym">Cryptomonas phi</name>
    <dbReference type="NCBI Taxonomy" id="55529"/>
    <lineage>
        <taxon>Eukaryota</taxon>
        <taxon>Cryptophyceae</taxon>
        <taxon>Pyrenomonadales</taxon>
        <taxon>Geminigeraceae</taxon>
        <taxon>Guillardia</taxon>
    </lineage>
</organism>
<dbReference type="PROSITE" id="PS50023">
    <property type="entry name" value="LIM_DOMAIN_2"/>
    <property type="match status" value="2"/>
</dbReference>
<dbReference type="GO" id="GO:0030036">
    <property type="term" value="P:actin cytoskeleton organization"/>
    <property type="evidence" value="ECO:0007669"/>
    <property type="project" value="TreeGrafter"/>
</dbReference>
<evidence type="ECO:0000259" key="9">
    <source>
        <dbReference type="PROSITE" id="PS50023"/>
    </source>
</evidence>
<dbReference type="Pfam" id="PF00412">
    <property type="entry name" value="LIM"/>
    <property type="match status" value="2"/>
</dbReference>
<feature type="region of interest" description="Disordered" evidence="8">
    <location>
        <begin position="21"/>
        <end position="80"/>
    </location>
</feature>
<sequence>MSAGNSFTISGLQDDYDDVIDDIPEFVSPPPEQVEQLSQHFPVQPAAQSDALSSRVAGLSLREEKSESRSPVTTPTATKYGGGGDVCPRCKSTVYFAEAREGPDSIKYHKLCFVCAICKKLLDSTYSVRQGELFCKSCYGKEFGPKGFGVGSSLPTSSPTSASSPSITTGRAWAPSANETPSPSNKLASKFGGGEKCPRCNKTVYLAEAREGPNMIKYHKTCFVCLLCSKSLDSRFTERRGELYCQKCYAKEFGPKGFGITGVTSEPIE</sequence>
<feature type="compositionally biased region" description="Low complexity" evidence="8">
    <location>
        <begin position="154"/>
        <end position="169"/>
    </location>
</feature>
<dbReference type="PANTHER" id="PTHR24215:SF35">
    <property type="entry name" value="MUSCLE LIM PROTEIN MLP84B"/>
    <property type="match status" value="1"/>
</dbReference>
<feature type="domain" description="LIM zinc-binding" evidence="9">
    <location>
        <begin position="85"/>
        <end position="145"/>
    </location>
</feature>
<evidence type="ECO:0000256" key="4">
    <source>
        <dbReference type="ARBA" id="ARBA00022833"/>
    </source>
</evidence>
<evidence type="ECO:0000256" key="2">
    <source>
        <dbReference type="ARBA" id="ARBA00022723"/>
    </source>
</evidence>
<evidence type="ECO:0000256" key="8">
    <source>
        <dbReference type="SAM" id="MobiDB-lite"/>
    </source>
</evidence>
<dbReference type="EMBL" id="HBKN01027846">
    <property type="protein sequence ID" value="CAE2311258.1"/>
    <property type="molecule type" value="Transcribed_RNA"/>
</dbReference>
<dbReference type="GO" id="GO:0005737">
    <property type="term" value="C:cytoplasm"/>
    <property type="evidence" value="ECO:0007669"/>
    <property type="project" value="TreeGrafter"/>
</dbReference>
<dbReference type="Gene3D" id="2.10.110.10">
    <property type="entry name" value="Cysteine Rich Protein"/>
    <property type="match status" value="2"/>
</dbReference>
<evidence type="ECO:0000256" key="3">
    <source>
        <dbReference type="ARBA" id="ARBA00022737"/>
    </source>
</evidence>
<accession>A0A6U6AZX2</accession>
<feature type="compositionally biased region" description="Polar residues" evidence="8">
    <location>
        <begin position="35"/>
        <end position="52"/>
    </location>
</feature>
<dbReference type="GO" id="GO:0042805">
    <property type="term" value="F:actinin binding"/>
    <property type="evidence" value="ECO:0007669"/>
    <property type="project" value="TreeGrafter"/>
</dbReference>
<evidence type="ECO:0000256" key="5">
    <source>
        <dbReference type="ARBA" id="ARBA00023038"/>
    </source>
</evidence>
<dbReference type="FunFam" id="2.10.110.10:FF:000001">
    <property type="entry name" value="Cysteine and glycine-rich protein 1"/>
    <property type="match status" value="2"/>
</dbReference>
<dbReference type="GO" id="GO:0046872">
    <property type="term" value="F:metal ion binding"/>
    <property type="evidence" value="ECO:0007669"/>
    <property type="project" value="UniProtKB-KW"/>
</dbReference>
<keyword evidence="2 7" id="KW-0479">Metal-binding</keyword>
<dbReference type="GO" id="GO:0005634">
    <property type="term" value="C:nucleus"/>
    <property type="evidence" value="ECO:0007669"/>
    <property type="project" value="UniProtKB-SubCell"/>
</dbReference>
<dbReference type="SMART" id="SM00132">
    <property type="entry name" value="LIM"/>
    <property type="match status" value="2"/>
</dbReference>
<dbReference type="PANTHER" id="PTHR24215">
    <property type="entry name" value="RHO-GTPASE-ACTIVATING PROTEIN LRG1"/>
    <property type="match status" value="1"/>
</dbReference>
<dbReference type="EMBL" id="HBKN01027847">
    <property type="protein sequence ID" value="CAE2311259.1"/>
    <property type="molecule type" value="Transcribed_RNA"/>
</dbReference>
<dbReference type="SUPFAM" id="SSF57716">
    <property type="entry name" value="Glucocorticoid receptor-like (DNA-binding domain)"/>
    <property type="match status" value="4"/>
</dbReference>